<dbReference type="OrthoDB" id="2281531at2759"/>
<dbReference type="Proteomes" id="UP000603453">
    <property type="component" value="Unassembled WGS sequence"/>
</dbReference>
<accession>A0A8H7R3A9</accession>
<sequence>MLMIYSPDSKPSQAVATTKALLAYKTRYTLPKSVRYHSAKSHLIENLMFRAIQHWCCISFKIVPIELEVIKKDTPKCILYCVAAISLVTTTTTTKPPPLQENRQNKVKKFYDKSAEGFKKDVGFYFYERAVSFLNEVLFNDEEEVLSVTAIQCYFCLSYTANLLRLTGEQRTWHYLACDQLISKVKYINDSAALRQCWYRWYYIDAWIALSLNMECLLPDKLPFVTKRPVKTSTTTVVSPEKNKGHSNCCIMSNDTLYEFMLMTQFMRRFNRCIQSGTLVHCYDALTVELEHWWQSITNKNLHLAICYHSMRLVILFSLLQQSHIYNVDDLLLLDGLDMTLQILQGLQDLKLMKCDQSTYHHMFFAVHKTLMSILTHIGRNEHYRYLESFAKQQFEMNLCILEGTEAFINDIYAMRTIGSMIEDDLISLGYIQNDEITNTKKSIHVFRATKVARLKH</sequence>
<protein>
    <recommendedName>
        <fullName evidence="3">Transcription factor domain-containing protein</fullName>
    </recommendedName>
</protein>
<evidence type="ECO:0000313" key="2">
    <source>
        <dbReference type="Proteomes" id="UP000603453"/>
    </source>
</evidence>
<organism evidence="1 2">
    <name type="scientific">Mucor saturninus</name>
    <dbReference type="NCBI Taxonomy" id="64648"/>
    <lineage>
        <taxon>Eukaryota</taxon>
        <taxon>Fungi</taxon>
        <taxon>Fungi incertae sedis</taxon>
        <taxon>Mucoromycota</taxon>
        <taxon>Mucoromycotina</taxon>
        <taxon>Mucoromycetes</taxon>
        <taxon>Mucorales</taxon>
        <taxon>Mucorineae</taxon>
        <taxon>Mucoraceae</taxon>
        <taxon>Mucor</taxon>
    </lineage>
</organism>
<reference evidence="1" key="1">
    <citation type="submission" date="2020-12" db="EMBL/GenBank/DDBJ databases">
        <title>Metabolic potential, ecology and presence of endohyphal bacteria is reflected in genomic diversity of Mucoromycotina.</title>
        <authorList>
            <person name="Muszewska A."/>
            <person name="Okrasinska A."/>
            <person name="Steczkiewicz K."/>
            <person name="Drgas O."/>
            <person name="Orlowska M."/>
            <person name="Perlinska-Lenart U."/>
            <person name="Aleksandrzak-Piekarczyk T."/>
            <person name="Szatraj K."/>
            <person name="Zielenkiewicz U."/>
            <person name="Pilsyk S."/>
            <person name="Malc E."/>
            <person name="Mieczkowski P."/>
            <person name="Kruszewska J.S."/>
            <person name="Biernat P."/>
            <person name="Pawlowska J."/>
        </authorList>
    </citation>
    <scope>NUCLEOTIDE SEQUENCE</scope>
    <source>
        <strain evidence="1">WA0000017839</strain>
    </source>
</reference>
<dbReference type="EMBL" id="JAEPRD010000061">
    <property type="protein sequence ID" value="KAG2202396.1"/>
    <property type="molecule type" value="Genomic_DNA"/>
</dbReference>
<evidence type="ECO:0000313" key="1">
    <source>
        <dbReference type="EMBL" id="KAG2202396.1"/>
    </source>
</evidence>
<comment type="caution">
    <text evidence="1">The sequence shown here is derived from an EMBL/GenBank/DDBJ whole genome shotgun (WGS) entry which is preliminary data.</text>
</comment>
<dbReference type="AlphaFoldDB" id="A0A8H7R3A9"/>
<name>A0A8H7R3A9_9FUNG</name>
<evidence type="ECO:0008006" key="3">
    <source>
        <dbReference type="Google" id="ProtNLM"/>
    </source>
</evidence>
<proteinExistence type="predicted"/>
<gene>
    <name evidence="1" type="ORF">INT47_008867</name>
</gene>
<keyword evidence="2" id="KW-1185">Reference proteome</keyword>